<dbReference type="PANTHER" id="PTHR13683">
    <property type="entry name" value="ASPARTYL PROTEASES"/>
    <property type="match status" value="1"/>
</dbReference>
<evidence type="ECO:0000259" key="3">
    <source>
        <dbReference type="PROSITE" id="PS51767"/>
    </source>
</evidence>
<name>A0A7N0ZYX2_KALFE</name>
<dbReference type="InterPro" id="IPR021109">
    <property type="entry name" value="Peptidase_aspartic_dom_sf"/>
</dbReference>
<evidence type="ECO:0000256" key="2">
    <source>
        <dbReference type="SAM" id="SignalP"/>
    </source>
</evidence>
<dbReference type="EnsemblPlants" id="Kaladp0050s0294.1.v1.1">
    <property type="protein sequence ID" value="Kaladp0050s0294.1.v1.1"/>
    <property type="gene ID" value="Kaladp0050s0294.v1.1"/>
</dbReference>
<keyword evidence="5" id="KW-1185">Reference proteome</keyword>
<accession>A0A7N0ZYX2</accession>
<dbReference type="Proteomes" id="UP000594263">
    <property type="component" value="Unplaced"/>
</dbReference>
<sequence length="198" mass="21712">MAHPTITHPFLPAFLILLLCVPPLLPARSLTDNLNPTTSLDVSASIHRARNVFSLTPLSVDEFNQLGVQERSLQPPSSSLTLQVHSRSSIVKPSESDYRSLVLARLERDSARVRSLETRLELAVKRVSKSDLKPEQEGEVFEPEAVIQGPIISGTSLGSGEYFSRVGIGSPPKQFYMVLDTGSDVTWEPVFGDDDKTA</sequence>
<proteinExistence type="inferred from homology"/>
<dbReference type="GO" id="GO:0004190">
    <property type="term" value="F:aspartic-type endopeptidase activity"/>
    <property type="evidence" value="ECO:0007669"/>
    <property type="project" value="InterPro"/>
</dbReference>
<feature type="domain" description="Peptidase A1" evidence="3">
    <location>
        <begin position="162"/>
        <end position="198"/>
    </location>
</feature>
<dbReference type="GO" id="GO:0006508">
    <property type="term" value="P:proteolysis"/>
    <property type="evidence" value="ECO:0007669"/>
    <property type="project" value="InterPro"/>
</dbReference>
<dbReference type="SUPFAM" id="SSF50630">
    <property type="entry name" value="Acid proteases"/>
    <property type="match status" value="1"/>
</dbReference>
<evidence type="ECO:0000313" key="4">
    <source>
        <dbReference type="EnsemblPlants" id="Kaladp0050s0294.1.v1.1"/>
    </source>
</evidence>
<dbReference type="PANTHER" id="PTHR13683:SF775">
    <property type="entry name" value="EUKARYOTIC ASPARTYL PROTEASE FAMILY PROTEIN"/>
    <property type="match status" value="1"/>
</dbReference>
<dbReference type="Gramene" id="Kaladp0050s0294.1.v1.1">
    <property type="protein sequence ID" value="Kaladp0050s0294.1.v1.1"/>
    <property type="gene ID" value="Kaladp0050s0294.v1.1"/>
</dbReference>
<dbReference type="AlphaFoldDB" id="A0A7N0ZYX2"/>
<dbReference type="InterPro" id="IPR001461">
    <property type="entry name" value="Aspartic_peptidase_A1"/>
</dbReference>
<dbReference type="Gene3D" id="2.40.70.10">
    <property type="entry name" value="Acid Proteases"/>
    <property type="match status" value="1"/>
</dbReference>
<keyword evidence="2" id="KW-0732">Signal</keyword>
<dbReference type="Pfam" id="PF00026">
    <property type="entry name" value="Asp"/>
    <property type="match status" value="1"/>
</dbReference>
<feature type="signal peptide" evidence="2">
    <location>
        <begin position="1"/>
        <end position="26"/>
    </location>
</feature>
<evidence type="ECO:0000256" key="1">
    <source>
        <dbReference type="ARBA" id="ARBA00007447"/>
    </source>
</evidence>
<dbReference type="PROSITE" id="PS51767">
    <property type="entry name" value="PEPTIDASE_A1"/>
    <property type="match status" value="1"/>
</dbReference>
<feature type="chain" id="PRO_5029604082" description="Peptidase A1 domain-containing protein" evidence="2">
    <location>
        <begin position="27"/>
        <end position="198"/>
    </location>
</feature>
<organism evidence="4 5">
    <name type="scientific">Kalanchoe fedtschenkoi</name>
    <name type="common">Lavender scallops</name>
    <name type="synonym">South American air plant</name>
    <dbReference type="NCBI Taxonomy" id="63787"/>
    <lineage>
        <taxon>Eukaryota</taxon>
        <taxon>Viridiplantae</taxon>
        <taxon>Streptophyta</taxon>
        <taxon>Embryophyta</taxon>
        <taxon>Tracheophyta</taxon>
        <taxon>Spermatophyta</taxon>
        <taxon>Magnoliopsida</taxon>
        <taxon>eudicotyledons</taxon>
        <taxon>Gunneridae</taxon>
        <taxon>Pentapetalae</taxon>
        <taxon>Saxifragales</taxon>
        <taxon>Crassulaceae</taxon>
        <taxon>Kalanchoe</taxon>
    </lineage>
</organism>
<reference evidence="4" key="1">
    <citation type="submission" date="2021-01" db="UniProtKB">
        <authorList>
            <consortium name="EnsemblPlants"/>
        </authorList>
    </citation>
    <scope>IDENTIFICATION</scope>
</reference>
<evidence type="ECO:0000313" key="5">
    <source>
        <dbReference type="Proteomes" id="UP000594263"/>
    </source>
</evidence>
<comment type="similarity">
    <text evidence="1">Belongs to the peptidase A1 family.</text>
</comment>
<protein>
    <recommendedName>
        <fullName evidence="3">Peptidase A1 domain-containing protein</fullName>
    </recommendedName>
</protein>
<dbReference type="InterPro" id="IPR033121">
    <property type="entry name" value="PEPTIDASE_A1"/>
</dbReference>